<evidence type="ECO:0000256" key="1">
    <source>
        <dbReference type="ARBA" id="ARBA00093462"/>
    </source>
</evidence>
<evidence type="ECO:0000313" key="5">
    <source>
        <dbReference type="EMBL" id="KRL55966.1"/>
    </source>
</evidence>
<comment type="similarity">
    <text evidence="1">Belongs to the DnaB/DnaD family.</text>
</comment>
<comment type="caution">
    <text evidence="5">The sequence shown here is derived from an EMBL/GenBank/DDBJ whole genome shotgun (WGS) entry which is preliminary data.</text>
</comment>
<dbReference type="KEGG" id="lol:LACOL_0744"/>
<feature type="compositionally biased region" description="Basic residues" evidence="2">
    <location>
        <begin position="396"/>
        <end position="405"/>
    </location>
</feature>
<dbReference type="STRING" id="1423778.FC70_GL000551"/>
<sequence length="450" mass="51417">MVNQVQRIKPHTGFIVSLSSDFSDFSEANFTKLYQPIIGANAFALFFALQSNLQSHPMLSKRVSHAQLLQRLNFDIDQLTEARTRLESAGMLNSFEQTDNVGEVVVYELQPTLTAHQFNNDDLLSILLLEAIGDTEYSELMSEAAQYQFDTTELNSVTKDFFTTYHVDPDNVKELPSVIQESREHFVVSEGHEHSMVEIKFDFQLLLSLVDQQPIRIDGVEKHKQLITTEHVMYGVDEISMARVIGQSINLNTNELDETKFKRNIVQSFTMIKSSMDSSEVEQEVPVTKQEINSLTPNDQQLLKVVESYTPNEFLTELLSQKGGYISNNQRANLTALINRNLFPSTVVNLLIYYLLVEMDQTTLTQALMDTVANGWAQAKVRTPIQAFDQIKNYQKKRQTKRQASRKGTVKETLPDWAKEDYQPKKQETSAKQLAEIQAQMERLNKSKED</sequence>
<feature type="domain" description="DnaB/C C-terminal" evidence="3">
    <location>
        <begin position="321"/>
        <end position="387"/>
    </location>
</feature>
<dbReference type="InterPro" id="IPR058660">
    <property type="entry name" value="WHD_DnaB"/>
</dbReference>
<organism evidence="5 6">
    <name type="scientific">Paucilactobacillus oligofermentans DSM 15707 = LMG 22743</name>
    <dbReference type="NCBI Taxonomy" id="1423778"/>
    <lineage>
        <taxon>Bacteria</taxon>
        <taxon>Bacillati</taxon>
        <taxon>Bacillota</taxon>
        <taxon>Bacilli</taxon>
        <taxon>Lactobacillales</taxon>
        <taxon>Lactobacillaceae</taxon>
        <taxon>Paucilactobacillus</taxon>
    </lineage>
</organism>
<keyword evidence="6" id="KW-1185">Reference proteome</keyword>
<name>A0A0R1RI04_9LACO</name>
<dbReference type="Proteomes" id="UP000051697">
    <property type="component" value="Unassembled WGS sequence"/>
</dbReference>
<dbReference type="GO" id="GO:0004386">
    <property type="term" value="F:helicase activity"/>
    <property type="evidence" value="ECO:0007669"/>
    <property type="project" value="UniProtKB-KW"/>
</dbReference>
<keyword evidence="5" id="KW-0347">Helicase</keyword>
<protein>
    <submittedName>
        <fullName evidence="5">Replicative DNA helicase loader DnaB</fullName>
    </submittedName>
</protein>
<feature type="region of interest" description="Disordered" evidence="2">
    <location>
        <begin position="396"/>
        <end position="433"/>
    </location>
</feature>
<accession>A0A0R1RI04</accession>
<dbReference type="InterPro" id="IPR006343">
    <property type="entry name" value="DnaB/C_C"/>
</dbReference>
<evidence type="ECO:0000313" key="6">
    <source>
        <dbReference type="Proteomes" id="UP000051697"/>
    </source>
</evidence>
<keyword evidence="5" id="KW-0378">Hydrolase</keyword>
<dbReference type="EMBL" id="AZFE01000030">
    <property type="protein sequence ID" value="KRL55966.1"/>
    <property type="molecule type" value="Genomic_DNA"/>
</dbReference>
<evidence type="ECO:0000259" key="4">
    <source>
        <dbReference type="Pfam" id="PF25888"/>
    </source>
</evidence>
<evidence type="ECO:0000256" key="2">
    <source>
        <dbReference type="SAM" id="MobiDB-lite"/>
    </source>
</evidence>
<dbReference type="OrthoDB" id="2082007at2"/>
<feature type="domain" description="Replicative helicase loading/DNA remodeling protein DnaB N-terminal winged helix" evidence="4">
    <location>
        <begin position="9"/>
        <end position="217"/>
    </location>
</feature>
<dbReference type="Pfam" id="PF25888">
    <property type="entry name" value="WHD_DnaB"/>
    <property type="match status" value="1"/>
</dbReference>
<keyword evidence="5" id="KW-0067">ATP-binding</keyword>
<keyword evidence="5" id="KW-0547">Nucleotide-binding</keyword>
<reference evidence="5 6" key="1">
    <citation type="journal article" date="2015" name="Genome Announc.">
        <title>Expanding the biotechnology potential of lactobacilli through comparative genomics of 213 strains and associated genera.</title>
        <authorList>
            <person name="Sun Z."/>
            <person name="Harris H.M."/>
            <person name="McCann A."/>
            <person name="Guo C."/>
            <person name="Argimon S."/>
            <person name="Zhang W."/>
            <person name="Yang X."/>
            <person name="Jeffery I.B."/>
            <person name="Cooney J.C."/>
            <person name="Kagawa T.F."/>
            <person name="Liu W."/>
            <person name="Song Y."/>
            <person name="Salvetti E."/>
            <person name="Wrobel A."/>
            <person name="Rasinkangas P."/>
            <person name="Parkhill J."/>
            <person name="Rea M.C."/>
            <person name="O'Sullivan O."/>
            <person name="Ritari J."/>
            <person name="Douillard F.P."/>
            <person name="Paul Ross R."/>
            <person name="Yang R."/>
            <person name="Briner A.E."/>
            <person name="Felis G.E."/>
            <person name="de Vos W.M."/>
            <person name="Barrangou R."/>
            <person name="Klaenhammer T.R."/>
            <person name="Caufield P.W."/>
            <person name="Cui Y."/>
            <person name="Zhang H."/>
            <person name="O'Toole P.W."/>
        </authorList>
    </citation>
    <scope>NUCLEOTIDE SEQUENCE [LARGE SCALE GENOMIC DNA]</scope>
    <source>
        <strain evidence="5 6">DSM 15707</strain>
    </source>
</reference>
<dbReference type="RefSeq" id="WP_057889527.1">
    <property type="nucleotide sequence ID" value="NZ_AZFE01000030.1"/>
</dbReference>
<feature type="compositionally biased region" description="Basic and acidic residues" evidence="2">
    <location>
        <begin position="409"/>
        <end position="429"/>
    </location>
</feature>
<dbReference type="PATRIC" id="fig|1423778.4.peg.578"/>
<dbReference type="AlphaFoldDB" id="A0A0R1RI04"/>
<evidence type="ECO:0000259" key="3">
    <source>
        <dbReference type="Pfam" id="PF07261"/>
    </source>
</evidence>
<proteinExistence type="inferred from homology"/>
<dbReference type="Pfam" id="PF07261">
    <property type="entry name" value="DnaB_2"/>
    <property type="match status" value="1"/>
</dbReference>
<gene>
    <name evidence="5" type="ORF">FC70_GL000551</name>
</gene>